<dbReference type="PANTHER" id="PTHR42808:SF3">
    <property type="entry name" value="HYDROXYSTEROID DEHYDROGENASE-LIKE PROTEIN 2"/>
    <property type="match status" value="1"/>
</dbReference>
<dbReference type="AlphaFoldDB" id="A0A1R1PEP2"/>
<name>A0A1R1PEP2_ZANCU</name>
<dbReference type="Pfam" id="PF00106">
    <property type="entry name" value="adh_short"/>
    <property type="match status" value="1"/>
</dbReference>
<dbReference type="Gene3D" id="3.40.50.720">
    <property type="entry name" value="NAD(P)-binding Rossmann-like Domain"/>
    <property type="match status" value="1"/>
</dbReference>
<keyword evidence="11" id="KW-1185">Reference proteome</keyword>
<evidence type="ECO:0000313" key="10">
    <source>
        <dbReference type="EMBL" id="OMH82683.1"/>
    </source>
</evidence>
<evidence type="ECO:0000256" key="6">
    <source>
        <dbReference type="ARBA" id="ARBA00023128"/>
    </source>
</evidence>
<dbReference type="Proteomes" id="UP000188320">
    <property type="component" value="Unassembled WGS sequence"/>
</dbReference>
<dbReference type="SUPFAM" id="SSF51735">
    <property type="entry name" value="NAD(P)-binding Rossmann-fold domains"/>
    <property type="match status" value="1"/>
</dbReference>
<evidence type="ECO:0000256" key="1">
    <source>
        <dbReference type="ARBA" id="ARBA00004173"/>
    </source>
</evidence>
<dbReference type="GO" id="GO:0005777">
    <property type="term" value="C:peroxisome"/>
    <property type="evidence" value="ECO:0007669"/>
    <property type="project" value="UniProtKB-SubCell"/>
</dbReference>
<dbReference type="GO" id="GO:0016491">
    <property type="term" value="F:oxidoreductase activity"/>
    <property type="evidence" value="ECO:0007669"/>
    <property type="project" value="UniProtKB-KW"/>
</dbReference>
<dbReference type="FunFam" id="3.40.50.720:FF:000301">
    <property type="entry name" value="Hydroxysteroid dehydrogenase like 2"/>
    <property type="match status" value="1"/>
</dbReference>
<keyword evidence="4" id="KW-0521">NADP</keyword>
<dbReference type="InterPro" id="IPR002347">
    <property type="entry name" value="SDR_fam"/>
</dbReference>
<sequence length="291" mass="31732">MSASLKGKVLFITGGSRGIGKAIAIRAARDGAKVAIAAKTVEPNPKLGGTIFTAAEEIEKAGGEALPIQMDIRDENNVKSAIEKTAEKFGGIDILVNNASAIYLKGTEDTPVSRYDLMNNINTRGTWLTSKLALPYLKASSNAHILNLSPPLSMESKWFKNHTAYSIAKYGMSLCVLGMSAEFQKHKIAVNALWPLTTIATEALKMIPNPNLVSRNTDIISDSAHLILTKPSSEKCNTGNFYLDELLLRKHGVVDFEKYNAVPNTPIGKLTLDFFLDPKQVEEVMKLRAQQ</sequence>
<evidence type="ECO:0000256" key="4">
    <source>
        <dbReference type="ARBA" id="ARBA00022857"/>
    </source>
</evidence>
<protein>
    <recommendedName>
        <fullName evidence="8">Hydroxysteroid dehydrogenase-like protein 2</fullName>
    </recommendedName>
</protein>
<comment type="caution">
    <text evidence="9">The sequence shown here is derived from an EMBL/GenBank/DDBJ whole genome shotgun (WGS) entry which is preliminary data.</text>
</comment>
<organism evidence="9 11">
    <name type="scientific">Zancudomyces culisetae</name>
    <name type="common">Gut fungus</name>
    <name type="synonym">Smittium culisetae</name>
    <dbReference type="NCBI Taxonomy" id="1213189"/>
    <lineage>
        <taxon>Eukaryota</taxon>
        <taxon>Fungi</taxon>
        <taxon>Fungi incertae sedis</taxon>
        <taxon>Zoopagomycota</taxon>
        <taxon>Kickxellomycotina</taxon>
        <taxon>Harpellomycetes</taxon>
        <taxon>Harpellales</taxon>
        <taxon>Legeriomycetaceae</taxon>
        <taxon>Zancudomyces</taxon>
    </lineage>
</organism>
<proteinExistence type="inferred from homology"/>
<dbReference type="InterPro" id="IPR051935">
    <property type="entry name" value="HSDL2"/>
</dbReference>
<evidence type="ECO:0000256" key="8">
    <source>
        <dbReference type="ARBA" id="ARBA00040243"/>
    </source>
</evidence>
<keyword evidence="7" id="KW-0576">Peroxisome</keyword>
<dbReference type="InterPro" id="IPR036291">
    <property type="entry name" value="NAD(P)-bd_dom_sf"/>
</dbReference>
<evidence type="ECO:0000256" key="2">
    <source>
        <dbReference type="ARBA" id="ARBA00004275"/>
    </source>
</evidence>
<dbReference type="EMBL" id="LSSK01001566">
    <property type="protein sequence ID" value="OMH79388.1"/>
    <property type="molecule type" value="Genomic_DNA"/>
</dbReference>
<dbReference type="PRINTS" id="PR00081">
    <property type="entry name" value="GDHRDH"/>
</dbReference>
<evidence type="ECO:0000256" key="7">
    <source>
        <dbReference type="ARBA" id="ARBA00023140"/>
    </source>
</evidence>
<dbReference type="PANTHER" id="PTHR42808">
    <property type="entry name" value="HYDROXYSTEROID DEHYDROGENASE-LIKE PROTEIN 2"/>
    <property type="match status" value="1"/>
</dbReference>
<evidence type="ECO:0000256" key="3">
    <source>
        <dbReference type="ARBA" id="ARBA00006484"/>
    </source>
</evidence>
<dbReference type="NCBIfam" id="NF006133">
    <property type="entry name" value="PRK08278.1"/>
    <property type="match status" value="1"/>
</dbReference>
<evidence type="ECO:0000313" key="9">
    <source>
        <dbReference type="EMBL" id="OMH79388.1"/>
    </source>
</evidence>
<keyword evidence="6" id="KW-0496">Mitochondrion</keyword>
<dbReference type="EMBL" id="LSSK01000615">
    <property type="protein sequence ID" value="OMH82683.1"/>
    <property type="molecule type" value="Genomic_DNA"/>
</dbReference>
<reference evidence="9" key="2">
    <citation type="submission" date="2017-01" db="EMBL/GenBank/DDBJ databases">
        <authorList>
            <person name="Mah S.A."/>
            <person name="Swanson W.J."/>
            <person name="Moy G.W."/>
            <person name="Vacquier V.D."/>
        </authorList>
    </citation>
    <scope>NUCLEOTIDE SEQUENCE [LARGE SCALE GENOMIC DNA]</scope>
    <source>
        <strain evidence="9">COL-18-3</strain>
    </source>
</reference>
<dbReference type="GO" id="GO:0005739">
    <property type="term" value="C:mitochondrion"/>
    <property type="evidence" value="ECO:0007669"/>
    <property type="project" value="UniProtKB-SubCell"/>
</dbReference>
<reference evidence="11" key="1">
    <citation type="submission" date="2017-01" db="EMBL/GenBank/DDBJ databases">
        <authorList>
            <person name="Wang Y."/>
            <person name="White M."/>
            <person name="Kvist S."/>
            <person name="Moncalvo J.-M."/>
        </authorList>
    </citation>
    <scope>NUCLEOTIDE SEQUENCE [LARGE SCALE GENOMIC DNA]</scope>
    <source>
        <strain evidence="11">COL-18-3</strain>
    </source>
</reference>
<comment type="similarity">
    <text evidence="3">Belongs to the short-chain dehydrogenases/reductases (SDR) family.</text>
</comment>
<evidence type="ECO:0000256" key="5">
    <source>
        <dbReference type="ARBA" id="ARBA00023002"/>
    </source>
</evidence>
<keyword evidence="5" id="KW-0560">Oxidoreductase</keyword>
<accession>A0A1R1PEP2</accession>
<evidence type="ECO:0000313" key="11">
    <source>
        <dbReference type="Proteomes" id="UP000188320"/>
    </source>
</evidence>
<dbReference type="OrthoDB" id="5327538at2759"/>
<gene>
    <name evidence="10" type="ORF">AX774_g3836</name>
    <name evidence="9" type="ORF">AX774_g7200</name>
</gene>
<comment type="subcellular location">
    <subcellularLocation>
        <location evidence="1">Mitochondrion</location>
    </subcellularLocation>
    <subcellularLocation>
        <location evidence="2">Peroxisome</location>
    </subcellularLocation>
</comment>